<evidence type="ECO:0000259" key="6">
    <source>
        <dbReference type="PROSITE" id="PS50011"/>
    </source>
</evidence>
<keyword evidence="3" id="KW-0547">Nucleotide-binding</keyword>
<evidence type="ECO:0000313" key="7">
    <source>
        <dbReference type="EMBL" id="KPM02726.1"/>
    </source>
</evidence>
<evidence type="ECO:0000256" key="4">
    <source>
        <dbReference type="ARBA" id="ARBA00022777"/>
    </source>
</evidence>
<dbReference type="OrthoDB" id="541276at2759"/>
<comment type="caution">
    <text evidence="7">The sequence shown here is derived from an EMBL/GenBank/DDBJ whole genome shotgun (WGS) entry which is preliminary data.</text>
</comment>
<protein>
    <submittedName>
        <fullName evidence="7">Protein kinase-like protein 2</fullName>
    </submittedName>
</protein>
<dbReference type="AlphaFoldDB" id="A0A131ZV97"/>
<keyword evidence="5" id="KW-0067">ATP-binding</keyword>
<dbReference type="GO" id="GO:0000226">
    <property type="term" value="P:microtubule cytoskeleton organization"/>
    <property type="evidence" value="ECO:0007669"/>
    <property type="project" value="TreeGrafter"/>
</dbReference>
<dbReference type="InterPro" id="IPR000719">
    <property type="entry name" value="Prot_kinase_dom"/>
</dbReference>
<evidence type="ECO:0000256" key="3">
    <source>
        <dbReference type="ARBA" id="ARBA00022741"/>
    </source>
</evidence>
<proteinExistence type="predicted"/>
<keyword evidence="1" id="KW-0723">Serine/threonine-protein kinase</keyword>
<evidence type="ECO:0000256" key="5">
    <source>
        <dbReference type="ARBA" id="ARBA00022840"/>
    </source>
</evidence>
<dbReference type="PANTHER" id="PTHR24346">
    <property type="entry name" value="MAP/MICROTUBULE AFFINITY-REGULATING KINASE"/>
    <property type="match status" value="1"/>
</dbReference>
<dbReference type="SMART" id="SM00220">
    <property type="entry name" value="S_TKc"/>
    <property type="match status" value="1"/>
</dbReference>
<keyword evidence="2" id="KW-0808">Transferase</keyword>
<dbReference type="Proteomes" id="UP000616769">
    <property type="component" value="Unassembled WGS sequence"/>
</dbReference>
<dbReference type="PROSITE" id="PS50011">
    <property type="entry name" value="PROTEIN_KINASE_DOM"/>
    <property type="match status" value="1"/>
</dbReference>
<evidence type="ECO:0000256" key="1">
    <source>
        <dbReference type="ARBA" id="ARBA00022527"/>
    </source>
</evidence>
<dbReference type="VEuPathDB" id="VectorBase:SSCA004087"/>
<evidence type="ECO:0000313" key="8">
    <source>
        <dbReference type="Proteomes" id="UP000616769"/>
    </source>
</evidence>
<dbReference type="GO" id="GO:0035556">
    <property type="term" value="P:intracellular signal transduction"/>
    <property type="evidence" value="ECO:0007669"/>
    <property type="project" value="TreeGrafter"/>
</dbReference>
<dbReference type="PROSITE" id="PS00107">
    <property type="entry name" value="PROTEIN_KINASE_ATP"/>
    <property type="match status" value="1"/>
</dbReference>
<dbReference type="EMBL" id="JXLN01002718">
    <property type="protein sequence ID" value="KPM02726.1"/>
    <property type="molecule type" value="Genomic_DNA"/>
</dbReference>
<dbReference type="GO" id="GO:0005737">
    <property type="term" value="C:cytoplasm"/>
    <property type="evidence" value="ECO:0007669"/>
    <property type="project" value="TreeGrafter"/>
</dbReference>
<dbReference type="InterPro" id="IPR011009">
    <property type="entry name" value="Kinase-like_dom_sf"/>
</dbReference>
<organism evidence="7 8">
    <name type="scientific">Sarcoptes scabiei</name>
    <name type="common">Itch mite</name>
    <name type="synonym">Acarus scabiei</name>
    <dbReference type="NCBI Taxonomy" id="52283"/>
    <lineage>
        <taxon>Eukaryota</taxon>
        <taxon>Metazoa</taxon>
        <taxon>Ecdysozoa</taxon>
        <taxon>Arthropoda</taxon>
        <taxon>Chelicerata</taxon>
        <taxon>Arachnida</taxon>
        <taxon>Acari</taxon>
        <taxon>Acariformes</taxon>
        <taxon>Sarcoptiformes</taxon>
        <taxon>Astigmata</taxon>
        <taxon>Psoroptidia</taxon>
        <taxon>Sarcoptoidea</taxon>
        <taxon>Sarcoptidae</taxon>
        <taxon>Sarcoptinae</taxon>
        <taxon>Sarcoptes</taxon>
    </lineage>
</organism>
<accession>A0A131ZV97</accession>
<dbReference type="GO" id="GO:0005524">
    <property type="term" value="F:ATP binding"/>
    <property type="evidence" value="ECO:0007669"/>
    <property type="project" value="UniProtKB-UniRule"/>
</dbReference>
<feature type="domain" description="Protein kinase" evidence="6">
    <location>
        <begin position="37"/>
        <end position="260"/>
    </location>
</feature>
<dbReference type="Gene3D" id="1.10.510.10">
    <property type="entry name" value="Transferase(Phosphotransferase) domain 1"/>
    <property type="match status" value="1"/>
</dbReference>
<gene>
    <name evidence="7" type="ORF">QR98_0011440</name>
</gene>
<dbReference type="SUPFAM" id="SSF56112">
    <property type="entry name" value="Protein kinase-like (PK-like)"/>
    <property type="match status" value="1"/>
</dbReference>
<name>A0A131ZV97_SARSC</name>
<keyword evidence="4 7" id="KW-0418">Kinase</keyword>
<reference evidence="7 8" key="1">
    <citation type="journal article" date="2015" name="Parasit. Vectors">
        <title>Draft genome of the scabies mite.</title>
        <authorList>
            <person name="Rider S.D.Jr."/>
            <person name="Morgan M.S."/>
            <person name="Arlian L.G."/>
        </authorList>
    </citation>
    <scope>NUCLEOTIDE SEQUENCE [LARGE SCALE GENOMIC DNA]</scope>
    <source>
        <strain evidence="7">Arlian Lab</strain>
    </source>
</reference>
<dbReference type="PANTHER" id="PTHR24346:SF82">
    <property type="entry name" value="KP78A-RELATED"/>
    <property type="match status" value="1"/>
</dbReference>
<dbReference type="InterPro" id="IPR017441">
    <property type="entry name" value="Protein_kinase_ATP_BS"/>
</dbReference>
<sequence length="260" mass="30560">MPNKKSRKDILRDKLRDPDAKADLDDRTSKVFERKGYLITNILGAGSFGEVYNAIRKNNEICAVKVIDLVRCSNKYKKKFLPRELAALMETRHENIIRIYDIFRSNKKIFIFMEFASNGDLGKFMKKNGVLKEERARIWFTQTTSAINYLHEEMFTAHRDVKIENILLNRDWIVKITDFGFAIEAIDIDGQIIFSGTFCGTIPYYCIQILQKKPYNPFKADTWALGVVLYAMTHNRFPFHYKDTKLMIKEQSDQRFIEER</sequence>
<dbReference type="FunFam" id="3.30.200.20:FF:000042">
    <property type="entry name" value="Aurora kinase A"/>
    <property type="match status" value="1"/>
</dbReference>
<dbReference type="Pfam" id="PF00069">
    <property type="entry name" value="Pkinase"/>
    <property type="match status" value="1"/>
</dbReference>
<evidence type="ECO:0000256" key="2">
    <source>
        <dbReference type="ARBA" id="ARBA00022679"/>
    </source>
</evidence>
<dbReference type="GO" id="GO:0050321">
    <property type="term" value="F:tau-protein kinase activity"/>
    <property type="evidence" value="ECO:0007669"/>
    <property type="project" value="TreeGrafter"/>
</dbReference>